<name>A0ABQ7MMD3_BRACM</name>
<protein>
    <submittedName>
        <fullName evidence="1">Uncharacterized protein</fullName>
    </submittedName>
</protein>
<feature type="non-terminal residue" evidence="1">
    <location>
        <position position="68"/>
    </location>
</feature>
<sequence length="68" mass="7634">MFSPSTPMLHETYTKGHFDVGEETYSRSRSVYVSSEPIVPEVVDTLVKGSKQEEAEEIVELANKDEIS</sequence>
<evidence type="ECO:0000313" key="2">
    <source>
        <dbReference type="Proteomes" id="UP000823674"/>
    </source>
</evidence>
<dbReference type="EMBL" id="JADBGQ010000005">
    <property type="protein sequence ID" value="KAG5398736.1"/>
    <property type="molecule type" value="Genomic_DNA"/>
</dbReference>
<keyword evidence="2" id="KW-1185">Reference proteome</keyword>
<accession>A0ABQ7MMD3</accession>
<comment type="caution">
    <text evidence="1">The sequence shown here is derived from an EMBL/GenBank/DDBJ whole genome shotgun (WGS) entry which is preliminary data.</text>
</comment>
<organism evidence="1 2">
    <name type="scientific">Brassica rapa subsp. trilocularis</name>
    <dbReference type="NCBI Taxonomy" id="1813537"/>
    <lineage>
        <taxon>Eukaryota</taxon>
        <taxon>Viridiplantae</taxon>
        <taxon>Streptophyta</taxon>
        <taxon>Embryophyta</taxon>
        <taxon>Tracheophyta</taxon>
        <taxon>Spermatophyta</taxon>
        <taxon>Magnoliopsida</taxon>
        <taxon>eudicotyledons</taxon>
        <taxon>Gunneridae</taxon>
        <taxon>Pentapetalae</taxon>
        <taxon>rosids</taxon>
        <taxon>malvids</taxon>
        <taxon>Brassicales</taxon>
        <taxon>Brassicaceae</taxon>
        <taxon>Brassiceae</taxon>
        <taxon>Brassica</taxon>
    </lineage>
</organism>
<evidence type="ECO:0000313" key="1">
    <source>
        <dbReference type="EMBL" id="KAG5398736.1"/>
    </source>
</evidence>
<dbReference type="Proteomes" id="UP000823674">
    <property type="component" value="Chromosome A05"/>
</dbReference>
<proteinExistence type="predicted"/>
<reference evidence="1 2" key="1">
    <citation type="submission" date="2021-03" db="EMBL/GenBank/DDBJ databases">
        <authorList>
            <person name="King G.J."/>
            <person name="Bancroft I."/>
            <person name="Baten A."/>
            <person name="Bloomfield J."/>
            <person name="Borpatragohain P."/>
            <person name="He Z."/>
            <person name="Irish N."/>
            <person name="Irwin J."/>
            <person name="Liu K."/>
            <person name="Mauleon R.P."/>
            <person name="Moore J."/>
            <person name="Morris R."/>
            <person name="Ostergaard L."/>
            <person name="Wang B."/>
            <person name="Wells R."/>
        </authorList>
    </citation>
    <scope>NUCLEOTIDE SEQUENCE [LARGE SCALE GENOMIC DNA]</scope>
    <source>
        <strain evidence="1">R-o-18</strain>
        <tissue evidence="1">Leaf</tissue>
    </source>
</reference>
<gene>
    <name evidence="1" type="primary">A05p046380.1_BraROA</name>
    <name evidence="1" type="ORF">IGI04_020550</name>
</gene>